<dbReference type="PANTHER" id="PTHR16222">
    <property type="entry name" value="ADP-RIBOSYLGLYCOHYDROLASE"/>
    <property type="match status" value="1"/>
</dbReference>
<accession>A0ABP9PGD4</accession>
<dbReference type="PANTHER" id="PTHR16222:SF12">
    <property type="entry name" value="ADP-RIBOSYLGLYCOHYDROLASE-RELATED"/>
    <property type="match status" value="1"/>
</dbReference>
<dbReference type="InterPro" id="IPR050792">
    <property type="entry name" value="ADP-ribosylglycohydrolase"/>
</dbReference>
<protein>
    <recommendedName>
        <fullName evidence="3">ADP-ribosylglycohydrolase</fullName>
    </recommendedName>
</protein>
<dbReference type="RefSeq" id="WP_185058761.1">
    <property type="nucleotide sequence ID" value="NZ_BAABJP010000001.1"/>
</dbReference>
<dbReference type="Proteomes" id="UP001428817">
    <property type="component" value="Unassembled WGS sequence"/>
</dbReference>
<sequence>MLVELAIGDAYGAGFEFAASEEVEEHNTLHGYRQHPRHRGIRPGMYTDDTQLTLAVAELLLDGDPWTPENLADRLVDAYHRDPRDGYAKGFRALLDANRTGAELRAAIAPASDRSGAAMRAGPIGLLPDVDEVLRLAEIQARVTHDTPAGIESARAAALAVHYCHHRIGPTERVAHWITERLDGAEDWSVPWQGKVDALGVMCVRAALTALSGKRRLTDLLSVCIGYTGDVDTVATIALAAGSRAADVEQDLPAHLYDTLENGPFGRDYLADLDARLLDRWPGPTPCAEVTEPTCRSD</sequence>
<proteinExistence type="predicted"/>
<comment type="caution">
    <text evidence="1">The sequence shown here is derived from an EMBL/GenBank/DDBJ whole genome shotgun (WGS) entry which is preliminary data.</text>
</comment>
<name>A0ABP9PGD4_9PSEU</name>
<dbReference type="EMBL" id="BAABJP010000001">
    <property type="protein sequence ID" value="GAA5146140.1"/>
    <property type="molecule type" value="Genomic_DNA"/>
</dbReference>
<dbReference type="InterPro" id="IPR036705">
    <property type="entry name" value="Ribosyl_crysJ1_sf"/>
</dbReference>
<evidence type="ECO:0000313" key="1">
    <source>
        <dbReference type="EMBL" id="GAA5146140.1"/>
    </source>
</evidence>
<gene>
    <name evidence="1" type="ORF">GCM10023321_05140</name>
</gene>
<dbReference type="InterPro" id="IPR005502">
    <property type="entry name" value="Ribosyl_crysJ1"/>
</dbReference>
<evidence type="ECO:0008006" key="3">
    <source>
        <dbReference type="Google" id="ProtNLM"/>
    </source>
</evidence>
<dbReference type="Pfam" id="PF03747">
    <property type="entry name" value="ADP_ribosyl_GH"/>
    <property type="match status" value="1"/>
</dbReference>
<organism evidence="1 2">
    <name type="scientific">Pseudonocardia eucalypti</name>
    <dbReference type="NCBI Taxonomy" id="648755"/>
    <lineage>
        <taxon>Bacteria</taxon>
        <taxon>Bacillati</taxon>
        <taxon>Actinomycetota</taxon>
        <taxon>Actinomycetes</taxon>
        <taxon>Pseudonocardiales</taxon>
        <taxon>Pseudonocardiaceae</taxon>
        <taxon>Pseudonocardia</taxon>
    </lineage>
</organism>
<dbReference type="SUPFAM" id="SSF101478">
    <property type="entry name" value="ADP-ribosylglycohydrolase"/>
    <property type="match status" value="1"/>
</dbReference>
<dbReference type="Gene3D" id="1.10.4080.10">
    <property type="entry name" value="ADP-ribosylation/Crystallin J1"/>
    <property type="match status" value="1"/>
</dbReference>
<reference evidence="2" key="1">
    <citation type="journal article" date="2019" name="Int. J. Syst. Evol. Microbiol.">
        <title>The Global Catalogue of Microorganisms (GCM) 10K type strain sequencing project: providing services to taxonomists for standard genome sequencing and annotation.</title>
        <authorList>
            <consortium name="The Broad Institute Genomics Platform"/>
            <consortium name="The Broad Institute Genome Sequencing Center for Infectious Disease"/>
            <person name="Wu L."/>
            <person name="Ma J."/>
        </authorList>
    </citation>
    <scope>NUCLEOTIDE SEQUENCE [LARGE SCALE GENOMIC DNA]</scope>
    <source>
        <strain evidence="2">JCM 18303</strain>
    </source>
</reference>
<evidence type="ECO:0000313" key="2">
    <source>
        <dbReference type="Proteomes" id="UP001428817"/>
    </source>
</evidence>
<keyword evidence="2" id="KW-1185">Reference proteome</keyword>